<evidence type="ECO:0000313" key="3">
    <source>
        <dbReference type="EMBL" id="PWU69528.1"/>
    </source>
</evidence>
<feature type="domain" description="NAD-dependent epimerase/dehydratase" evidence="2">
    <location>
        <begin position="5"/>
        <end position="220"/>
    </location>
</feature>
<dbReference type="AlphaFoldDB" id="A0A317L3Q5"/>
<accession>A0A317L3Q5</accession>
<keyword evidence="4" id="KW-1185">Reference proteome</keyword>
<comment type="similarity">
    <text evidence="1">Belongs to the NAD(P)-dependent epimerase/dehydratase family.</text>
</comment>
<dbReference type="RefSeq" id="WP_109983752.1">
    <property type="nucleotide sequence ID" value="NZ_QGTD01000005.1"/>
</dbReference>
<dbReference type="Pfam" id="PF01370">
    <property type="entry name" value="Epimerase"/>
    <property type="match status" value="1"/>
</dbReference>
<dbReference type="Proteomes" id="UP000245624">
    <property type="component" value="Unassembled WGS sequence"/>
</dbReference>
<name>A0A317L3Q5_9BACI</name>
<gene>
    <name evidence="3" type="ORF">DLJ74_06025</name>
</gene>
<proteinExistence type="inferred from homology"/>
<dbReference type="SUPFAM" id="SSF51735">
    <property type="entry name" value="NAD(P)-binding Rossmann-fold domains"/>
    <property type="match status" value="1"/>
</dbReference>
<dbReference type="InterPro" id="IPR001509">
    <property type="entry name" value="Epimerase_deHydtase"/>
</dbReference>
<dbReference type="InterPro" id="IPR036291">
    <property type="entry name" value="NAD(P)-bd_dom_sf"/>
</dbReference>
<dbReference type="Gene3D" id="3.40.50.720">
    <property type="entry name" value="NAD(P)-binding Rossmann-like Domain"/>
    <property type="match status" value="1"/>
</dbReference>
<dbReference type="OrthoDB" id="112777at2"/>
<dbReference type="EMBL" id="QGTD01000005">
    <property type="protein sequence ID" value="PWU69528.1"/>
    <property type="molecule type" value="Genomic_DNA"/>
</dbReference>
<comment type="caution">
    <text evidence="3">The sequence shown here is derived from an EMBL/GenBank/DDBJ whole genome shotgun (WGS) entry which is preliminary data.</text>
</comment>
<reference evidence="3 4" key="1">
    <citation type="submission" date="2018-05" db="EMBL/GenBank/DDBJ databases">
        <title>Genomic analysis of Gracilibacillus dipsosauri DD1 reveals novel features of a salt-tolerant amylase.</title>
        <authorList>
            <person name="Deutch C.E."/>
            <person name="Yang S."/>
        </authorList>
    </citation>
    <scope>NUCLEOTIDE SEQUENCE [LARGE SCALE GENOMIC DNA]</scope>
    <source>
        <strain evidence="3 4">DD1</strain>
    </source>
</reference>
<protein>
    <submittedName>
        <fullName evidence="3">Epimerase</fullName>
    </submittedName>
</protein>
<evidence type="ECO:0000313" key="4">
    <source>
        <dbReference type="Proteomes" id="UP000245624"/>
    </source>
</evidence>
<evidence type="ECO:0000256" key="1">
    <source>
        <dbReference type="ARBA" id="ARBA00007637"/>
    </source>
</evidence>
<sequence>MEVAMVLGATGGVGAAITNELDIRGVKSILFGRSKEKLEQLKSKLHHPHLFTLAVGDAMKTTDLEKAGINADVIFHCANVPYHKMEEQLLDLGESVMTFAHRFQKKVIVADGIYPYGKRTMAPATEAHPKNPHTRKGKVRLDYENLVFDNRFANAMPMIVRLPDYYGPTANDASYLGMTMKDIARNKSTFFLGNMRIPREFVYLPDAAKMILELAYHDDAYRQNWHIPGPGLISGRDIVKIAQQVNGSNKIVLPLGKFSLSILGLFQPVMKEVVEMLYLTEEPFVLNGEKTKNKLGTIPQTPFEQGISETIYALKRGRIHP</sequence>
<dbReference type="PANTHER" id="PTHR43000">
    <property type="entry name" value="DTDP-D-GLUCOSE 4,6-DEHYDRATASE-RELATED"/>
    <property type="match status" value="1"/>
</dbReference>
<organism evidence="3 4">
    <name type="scientific">Gracilibacillus dipsosauri</name>
    <dbReference type="NCBI Taxonomy" id="178340"/>
    <lineage>
        <taxon>Bacteria</taxon>
        <taxon>Bacillati</taxon>
        <taxon>Bacillota</taxon>
        <taxon>Bacilli</taxon>
        <taxon>Bacillales</taxon>
        <taxon>Bacillaceae</taxon>
        <taxon>Gracilibacillus</taxon>
    </lineage>
</organism>
<evidence type="ECO:0000259" key="2">
    <source>
        <dbReference type="Pfam" id="PF01370"/>
    </source>
</evidence>